<dbReference type="EMBL" id="BAAFST010000011">
    <property type="protein sequence ID" value="GAB1296239.1"/>
    <property type="molecule type" value="Genomic_DNA"/>
</dbReference>
<evidence type="ECO:0000313" key="1">
    <source>
        <dbReference type="EMBL" id="GAB1296239.1"/>
    </source>
</evidence>
<reference evidence="1 2" key="1">
    <citation type="submission" date="2024-08" db="EMBL/GenBank/DDBJ databases">
        <title>The draft genome of Apodemus speciosus.</title>
        <authorList>
            <person name="Nabeshima K."/>
            <person name="Suzuki S."/>
            <person name="Onuma M."/>
        </authorList>
    </citation>
    <scope>NUCLEOTIDE SEQUENCE [LARGE SCALE GENOMIC DNA]</scope>
    <source>
        <strain evidence="1">IB14-021</strain>
    </source>
</reference>
<dbReference type="Proteomes" id="UP001623349">
    <property type="component" value="Unassembled WGS sequence"/>
</dbReference>
<keyword evidence="2" id="KW-1185">Reference proteome</keyword>
<name>A0ABQ0FAF8_APOSI</name>
<proteinExistence type="predicted"/>
<organism evidence="1 2">
    <name type="scientific">Apodemus speciosus</name>
    <name type="common">Large Japanese field mouse</name>
    <dbReference type="NCBI Taxonomy" id="105296"/>
    <lineage>
        <taxon>Eukaryota</taxon>
        <taxon>Metazoa</taxon>
        <taxon>Chordata</taxon>
        <taxon>Craniata</taxon>
        <taxon>Vertebrata</taxon>
        <taxon>Euteleostomi</taxon>
        <taxon>Mammalia</taxon>
        <taxon>Eutheria</taxon>
        <taxon>Euarchontoglires</taxon>
        <taxon>Glires</taxon>
        <taxon>Rodentia</taxon>
        <taxon>Myomorpha</taxon>
        <taxon>Muroidea</taxon>
        <taxon>Muridae</taxon>
        <taxon>Murinae</taxon>
        <taxon>Apodemus</taxon>
    </lineage>
</organism>
<protein>
    <submittedName>
        <fullName evidence="1">Dynein, axonemal, heavy chain 9</fullName>
    </submittedName>
</protein>
<accession>A0ABQ0FAF8</accession>
<gene>
    <name evidence="1" type="ORF">APTSU1_001147400</name>
</gene>
<evidence type="ECO:0000313" key="2">
    <source>
        <dbReference type="Proteomes" id="UP001623349"/>
    </source>
</evidence>
<sequence length="66" mass="7523">MVIIPVLANEKNHLDWPHMVCQDIRHHAHTLQSDLLVILEHVKGRTLLPLPVGSEKVEFMDGHSEP</sequence>
<comment type="caution">
    <text evidence="1">The sequence shown here is derived from an EMBL/GenBank/DDBJ whole genome shotgun (WGS) entry which is preliminary data.</text>
</comment>